<evidence type="ECO:0000256" key="5">
    <source>
        <dbReference type="SAM" id="Phobius"/>
    </source>
</evidence>
<dbReference type="GO" id="GO:0005886">
    <property type="term" value="C:plasma membrane"/>
    <property type="evidence" value="ECO:0007669"/>
    <property type="project" value="TreeGrafter"/>
</dbReference>
<evidence type="ECO:0000313" key="7">
    <source>
        <dbReference type="EMBL" id="OJZ79581.1"/>
    </source>
</evidence>
<dbReference type="VEuPathDB" id="FungiDB:ASPFODRAFT_716008"/>
<dbReference type="PROSITE" id="PS50850">
    <property type="entry name" value="MFS"/>
    <property type="match status" value="1"/>
</dbReference>
<dbReference type="InterPro" id="IPR036259">
    <property type="entry name" value="MFS_trans_sf"/>
</dbReference>
<comment type="subcellular location">
    <subcellularLocation>
        <location evidence="1">Membrane</location>
        <topology evidence="1">Multi-pass membrane protein</topology>
    </subcellularLocation>
</comment>
<keyword evidence="2 5" id="KW-0812">Transmembrane</keyword>
<evidence type="ECO:0000256" key="1">
    <source>
        <dbReference type="ARBA" id="ARBA00004141"/>
    </source>
</evidence>
<dbReference type="AlphaFoldDB" id="A0A1M3SYN1"/>
<feature type="non-terminal residue" evidence="7">
    <location>
        <position position="1"/>
    </location>
</feature>
<sequence length="84" mass="8799">EAGFVLCAAGPRSTAFNVGRAITGASAAGLYQGALNIVGLSVALGQRPMYLGIVLSVFGIAACLGSRMEGILTQHVPWRWCFRM</sequence>
<proteinExistence type="predicted"/>
<evidence type="ECO:0000256" key="4">
    <source>
        <dbReference type="ARBA" id="ARBA00023136"/>
    </source>
</evidence>
<feature type="transmembrane region" description="Helical" evidence="5">
    <location>
        <begin position="48"/>
        <end position="65"/>
    </location>
</feature>
<dbReference type="Gene3D" id="1.20.1250.20">
    <property type="entry name" value="MFS general substrate transporter like domains"/>
    <property type="match status" value="1"/>
</dbReference>
<dbReference type="PANTHER" id="PTHR23501:SF199">
    <property type="entry name" value="MFS EFFLUX TRANSPORTER INPD-RELATED"/>
    <property type="match status" value="1"/>
</dbReference>
<evidence type="ECO:0000313" key="8">
    <source>
        <dbReference type="Proteomes" id="UP000184063"/>
    </source>
</evidence>
<organism evidence="7 8">
    <name type="scientific">Aspergillus luchuensis (strain CBS 106.47)</name>
    <dbReference type="NCBI Taxonomy" id="1137211"/>
    <lineage>
        <taxon>Eukaryota</taxon>
        <taxon>Fungi</taxon>
        <taxon>Dikarya</taxon>
        <taxon>Ascomycota</taxon>
        <taxon>Pezizomycotina</taxon>
        <taxon>Eurotiomycetes</taxon>
        <taxon>Eurotiomycetidae</taxon>
        <taxon>Eurotiales</taxon>
        <taxon>Aspergillaceae</taxon>
        <taxon>Aspergillus</taxon>
        <taxon>Aspergillus subgen. Circumdati</taxon>
    </lineage>
</organism>
<evidence type="ECO:0000256" key="2">
    <source>
        <dbReference type="ARBA" id="ARBA00022692"/>
    </source>
</evidence>
<keyword evidence="4 5" id="KW-0472">Membrane</keyword>
<dbReference type="PANTHER" id="PTHR23501">
    <property type="entry name" value="MAJOR FACILITATOR SUPERFAMILY"/>
    <property type="match status" value="1"/>
</dbReference>
<evidence type="ECO:0000259" key="6">
    <source>
        <dbReference type="PROSITE" id="PS50850"/>
    </source>
</evidence>
<dbReference type="SUPFAM" id="SSF103473">
    <property type="entry name" value="MFS general substrate transporter"/>
    <property type="match status" value="1"/>
</dbReference>
<accession>A0A1M3SYN1</accession>
<gene>
    <name evidence="7" type="ORF">ASPFODRAFT_716008</name>
</gene>
<dbReference type="Proteomes" id="UP000184063">
    <property type="component" value="Unassembled WGS sequence"/>
</dbReference>
<reference evidence="8" key="1">
    <citation type="journal article" date="2017" name="Genome Biol.">
        <title>Comparative genomics reveals high biological diversity and specific adaptations in the industrially and medically important fungal genus Aspergillus.</title>
        <authorList>
            <person name="de Vries R.P."/>
            <person name="Riley R."/>
            <person name="Wiebenga A."/>
            <person name="Aguilar-Osorio G."/>
            <person name="Amillis S."/>
            <person name="Uchima C.A."/>
            <person name="Anderluh G."/>
            <person name="Asadollahi M."/>
            <person name="Askin M."/>
            <person name="Barry K."/>
            <person name="Battaglia E."/>
            <person name="Bayram O."/>
            <person name="Benocci T."/>
            <person name="Braus-Stromeyer S.A."/>
            <person name="Caldana C."/>
            <person name="Canovas D."/>
            <person name="Cerqueira G.C."/>
            <person name="Chen F."/>
            <person name="Chen W."/>
            <person name="Choi C."/>
            <person name="Clum A."/>
            <person name="Dos Santos R.A."/>
            <person name="Damasio A.R."/>
            <person name="Diallinas G."/>
            <person name="Emri T."/>
            <person name="Fekete E."/>
            <person name="Flipphi M."/>
            <person name="Freyberg S."/>
            <person name="Gallo A."/>
            <person name="Gournas C."/>
            <person name="Habgood R."/>
            <person name="Hainaut M."/>
            <person name="Harispe M.L."/>
            <person name="Henrissat B."/>
            <person name="Hilden K.S."/>
            <person name="Hope R."/>
            <person name="Hossain A."/>
            <person name="Karabika E."/>
            <person name="Karaffa L."/>
            <person name="Karanyi Z."/>
            <person name="Krasevec N."/>
            <person name="Kuo A."/>
            <person name="Kusch H."/>
            <person name="LaButti K."/>
            <person name="Lagendijk E.L."/>
            <person name="Lapidus A."/>
            <person name="Levasseur A."/>
            <person name="Lindquist E."/>
            <person name="Lipzen A."/>
            <person name="Logrieco A.F."/>
            <person name="MacCabe A."/>
            <person name="Maekelae M.R."/>
            <person name="Malavazi I."/>
            <person name="Melin P."/>
            <person name="Meyer V."/>
            <person name="Mielnichuk N."/>
            <person name="Miskei M."/>
            <person name="Molnar A.P."/>
            <person name="Mule G."/>
            <person name="Ngan C.Y."/>
            <person name="Orejas M."/>
            <person name="Orosz E."/>
            <person name="Ouedraogo J.P."/>
            <person name="Overkamp K.M."/>
            <person name="Park H.-S."/>
            <person name="Perrone G."/>
            <person name="Piumi F."/>
            <person name="Punt P.J."/>
            <person name="Ram A.F."/>
            <person name="Ramon A."/>
            <person name="Rauscher S."/>
            <person name="Record E."/>
            <person name="Riano-Pachon D.M."/>
            <person name="Robert V."/>
            <person name="Roehrig J."/>
            <person name="Ruller R."/>
            <person name="Salamov A."/>
            <person name="Salih N.S."/>
            <person name="Samson R.A."/>
            <person name="Sandor E."/>
            <person name="Sanguinetti M."/>
            <person name="Schuetze T."/>
            <person name="Sepcic K."/>
            <person name="Shelest E."/>
            <person name="Sherlock G."/>
            <person name="Sophianopoulou V."/>
            <person name="Squina F.M."/>
            <person name="Sun H."/>
            <person name="Susca A."/>
            <person name="Todd R.B."/>
            <person name="Tsang A."/>
            <person name="Unkles S.E."/>
            <person name="van de Wiele N."/>
            <person name="van Rossen-Uffink D."/>
            <person name="Oliveira J.V."/>
            <person name="Vesth T.C."/>
            <person name="Visser J."/>
            <person name="Yu J.-H."/>
            <person name="Zhou M."/>
            <person name="Andersen M.R."/>
            <person name="Archer D.B."/>
            <person name="Baker S.E."/>
            <person name="Benoit I."/>
            <person name="Brakhage A.A."/>
            <person name="Braus G.H."/>
            <person name="Fischer R."/>
            <person name="Frisvad J.C."/>
            <person name="Goldman G.H."/>
            <person name="Houbraken J."/>
            <person name="Oakley B."/>
            <person name="Pocsi I."/>
            <person name="Scazzocchio C."/>
            <person name="Seiboth B."/>
            <person name="vanKuyk P.A."/>
            <person name="Wortman J."/>
            <person name="Dyer P.S."/>
            <person name="Grigoriev I.V."/>
        </authorList>
    </citation>
    <scope>NUCLEOTIDE SEQUENCE [LARGE SCALE GENOMIC DNA]</scope>
    <source>
        <strain evidence="8">CBS 106.47</strain>
    </source>
</reference>
<feature type="domain" description="Major facilitator superfamily (MFS) profile" evidence="6">
    <location>
        <begin position="1"/>
        <end position="84"/>
    </location>
</feature>
<evidence type="ECO:0000256" key="3">
    <source>
        <dbReference type="ARBA" id="ARBA00022989"/>
    </source>
</evidence>
<protein>
    <recommendedName>
        <fullName evidence="6">Major facilitator superfamily (MFS) profile domain-containing protein</fullName>
    </recommendedName>
</protein>
<dbReference type="EMBL" id="KV878287">
    <property type="protein sequence ID" value="OJZ79581.1"/>
    <property type="molecule type" value="Genomic_DNA"/>
</dbReference>
<name>A0A1M3SYN1_ASPLC</name>
<dbReference type="InterPro" id="IPR020846">
    <property type="entry name" value="MFS_dom"/>
</dbReference>
<keyword evidence="3 5" id="KW-1133">Transmembrane helix</keyword>
<dbReference type="GO" id="GO:0022857">
    <property type="term" value="F:transmembrane transporter activity"/>
    <property type="evidence" value="ECO:0007669"/>
    <property type="project" value="InterPro"/>
</dbReference>